<gene>
    <name evidence="2" type="ORF">T459_08842</name>
</gene>
<organism evidence="2 3">
    <name type="scientific">Capsicum annuum</name>
    <name type="common">Capsicum pepper</name>
    <dbReference type="NCBI Taxonomy" id="4072"/>
    <lineage>
        <taxon>Eukaryota</taxon>
        <taxon>Viridiplantae</taxon>
        <taxon>Streptophyta</taxon>
        <taxon>Embryophyta</taxon>
        <taxon>Tracheophyta</taxon>
        <taxon>Spermatophyta</taxon>
        <taxon>Magnoliopsida</taxon>
        <taxon>eudicotyledons</taxon>
        <taxon>Gunneridae</taxon>
        <taxon>Pentapetalae</taxon>
        <taxon>asterids</taxon>
        <taxon>lamiids</taxon>
        <taxon>Solanales</taxon>
        <taxon>Solanaceae</taxon>
        <taxon>Solanoideae</taxon>
        <taxon>Capsiceae</taxon>
        <taxon>Capsicum</taxon>
    </lineage>
</organism>
<evidence type="ECO:0000256" key="1">
    <source>
        <dbReference type="SAM" id="MobiDB-lite"/>
    </source>
</evidence>
<dbReference type="Gramene" id="PHT86736">
    <property type="protein sequence ID" value="PHT86736"/>
    <property type="gene ID" value="T459_08842"/>
</dbReference>
<dbReference type="Proteomes" id="UP000222542">
    <property type="component" value="Unassembled WGS sequence"/>
</dbReference>
<reference evidence="2 3" key="1">
    <citation type="journal article" date="2014" name="Nat. Genet.">
        <title>Genome sequence of the hot pepper provides insights into the evolution of pungency in Capsicum species.</title>
        <authorList>
            <person name="Kim S."/>
            <person name="Park M."/>
            <person name="Yeom S.I."/>
            <person name="Kim Y.M."/>
            <person name="Lee J.M."/>
            <person name="Lee H.A."/>
            <person name="Seo E."/>
            <person name="Choi J."/>
            <person name="Cheong K."/>
            <person name="Kim K.T."/>
            <person name="Jung K."/>
            <person name="Lee G.W."/>
            <person name="Oh S.K."/>
            <person name="Bae C."/>
            <person name="Kim S.B."/>
            <person name="Lee H.Y."/>
            <person name="Kim S.Y."/>
            <person name="Kim M.S."/>
            <person name="Kang B.C."/>
            <person name="Jo Y.D."/>
            <person name="Yang H.B."/>
            <person name="Jeong H.J."/>
            <person name="Kang W.H."/>
            <person name="Kwon J.K."/>
            <person name="Shin C."/>
            <person name="Lim J.Y."/>
            <person name="Park J.H."/>
            <person name="Huh J.H."/>
            <person name="Kim J.S."/>
            <person name="Kim B.D."/>
            <person name="Cohen O."/>
            <person name="Paran I."/>
            <person name="Suh M.C."/>
            <person name="Lee S.B."/>
            <person name="Kim Y.K."/>
            <person name="Shin Y."/>
            <person name="Noh S.J."/>
            <person name="Park J."/>
            <person name="Seo Y.S."/>
            <person name="Kwon S.Y."/>
            <person name="Kim H.A."/>
            <person name="Park J.M."/>
            <person name="Kim H.J."/>
            <person name="Choi S.B."/>
            <person name="Bosland P.W."/>
            <person name="Reeves G."/>
            <person name="Jo S.H."/>
            <person name="Lee B.W."/>
            <person name="Cho H.T."/>
            <person name="Choi H.S."/>
            <person name="Lee M.S."/>
            <person name="Yu Y."/>
            <person name="Do Choi Y."/>
            <person name="Park B.S."/>
            <person name="van Deynze A."/>
            <person name="Ashrafi H."/>
            <person name="Hill T."/>
            <person name="Kim W.T."/>
            <person name="Pai H.S."/>
            <person name="Ahn H.K."/>
            <person name="Yeam I."/>
            <person name="Giovannoni J.J."/>
            <person name="Rose J.K."/>
            <person name="Sorensen I."/>
            <person name="Lee S.J."/>
            <person name="Kim R.W."/>
            <person name="Choi I.Y."/>
            <person name="Choi B.S."/>
            <person name="Lim J.S."/>
            <person name="Lee Y.H."/>
            <person name="Choi D."/>
        </authorList>
    </citation>
    <scope>NUCLEOTIDE SEQUENCE [LARGE SCALE GENOMIC DNA]</scope>
    <source>
        <strain evidence="3">cv. CM334</strain>
    </source>
</reference>
<reference evidence="2 3" key="2">
    <citation type="journal article" date="2017" name="Genome Biol.">
        <title>New reference genome sequences of hot pepper reveal the massive evolution of plant disease-resistance genes by retroduplication.</title>
        <authorList>
            <person name="Kim S."/>
            <person name="Park J."/>
            <person name="Yeom S.I."/>
            <person name="Kim Y.M."/>
            <person name="Seo E."/>
            <person name="Kim K.T."/>
            <person name="Kim M.S."/>
            <person name="Lee J.M."/>
            <person name="Cheong K."/>
            <person name="Shin H.S."/>
            <person name="Kim S.B."/>
            <person name="Han K."/>
            <person name="Lee J."/>
            <person name="Park M."/>
            <person name="Lee H.A."/>
            <person name="Lee H.Y."/>
            <person name="Lee Y."/>
            <person name="Oh S."/>
            <person name="Lee J.H."/>
            <person name="Choi E."/>
            <person name="Choi E."/>
            <person name="Lee S.E."/>
            <person name="Jeon J."/>
            <person name="Kim H."/>
            <person name="Choi G."/>
            <person name="Song H."/>
            <person name="Lee J."/>
            <person name="Lee S.C."/>
            <person name="Kwon J.K."/>
            <person name="Lee H.Y."/>
            <person name="Koo N."/>
            <person name="Hong Y."/>
            <person name="Kim R.W."/>
            <person name="Kang W.H."/>
            <person name="Huh J.H."/>
            <person name="Kang B.C."/>
            <person name="Yang T.J."/>
            <person name="Lee Y.H."/>
            <person name="Bennetzen J.L."/>
            <person name="Choi D."/>
        </authorList>
    </citation>
    <scope>NUCLEOTIDE SEQUENCE [LARGE SCALE GENOMIC DNA]</scope>
    <source>
        <strain evidence="3">cv. CM334</strain>
    </source>
</reference>
<name>A0A2G2ZXP5_CAPAN</name>
<dbReference type="AlphaFoldDB" id="A0A2G2ZXP5"/>
<sequence>MDAKSDDVVDTAGQSSNLGGNEGAAEESLKEYEEALHNIDEDLSKAITLYVPPSHAAYLTWITYIDAAAIDICDRQGNIDSQCYISDNTIAVISQVSVCKTNLKYVRKIPSKRNRQPSKVYHSPFVSVFDSGSKDKEVIQTHKKLKYLFEGHNINGPYAEDLFSKFSVWMSAGLYNPHAIK</sequence>
<feature type="region of interest" description="Disordered" evidence="1">
    <location>
        <begin position="1"/>
        <end position="29"/>
    </location>
</feature>
<evidence type="ECO:0000313" key="3">
    <source>
        <dbReference type="Proteomes" id="UP000222542"/>
    </source>
</evidence>
<proteinExistence type="predicted"/>
<comment type="caution">
    <text evidence="2">The sequence shown here is derived from an EMBL/GenBank/DDBJ whole genome shotgun (WGS) entry which is preliminary data.</text>
</comment>
<evidence type="ECO:0000313" key="2">
    <source>
        <dbReference type="EMBL" id="PHT86736.1"/>
    </source>
</evidence>
<dbReference type="EMBL" id="AYRZ02000003">
    <property type="protein sequence ID" value="PHT86736.1"/>
    <property type="molecule type" value="Genomic_DNA"/>
</dbReference>
<protein>
    <submittedName>
        <fullName evidence="2">Uncharacterized protein</fullName>
    </submittedName>
</protein>
<accession>A0A2G2ZXP5</accession>
<keyword evidence="3" id="KW-1185">Reference proteome</keyword>